<feature type="region of interest" description="Disordered" evidence="1">
    <location>
        <begin position="29"/>
        <end position="49"/>
    </location>
</feature>
<feature type="region of interest" description="Disordered" evidence="1">
    <location>
        <begin position="102"/>
        <end position="129"/>
    </location>
</feature>
<evidence type="ECO:0000313" key="3">
    <source>
        <dbReference type="Proteomes" id="UP001500187"/>
    </source>
</evidence>
<sequence>MSDFSIEDLEPSEPQMLWARVQLDFGPTGIELDDVETPATPDENPDSPEARLRRELEQMVGAIQQARGATNNALDEQDLAELENLLKEPGALEDMFEKVLTEHRENEGKTPSESDPAPAQIQDNEQPNATADDLDFFELEKAEQEAEERQRLDDEIEQRIVETTADEVINALMLASIDSAEVMVHETTQESVILYVLCESDGQSLTTVHMQEDGSVEPGQPFDVCVDDLLEQLPVRGAICADQFSYSFSAPVTALGEELALSNDGTVAALVELPMTEIPTYIGQTPLAGPIEAAPADNGWSLLTGDPVSLLNLLSIMRVPSIVAETSEGLQHLAFVFPGSSQLLEEGSVGEWMTKVVGSPDDSDVGSILEFAWGAPKILTRYIPRNSAVLDYLWLLPGVLPEPLHEIRAAEEIDNLAWLYGLDEQTSKRLANYVNDMTSETGLESVIQVLQLPEELSNVAASEGSMQDYVGYREFTPEMTGMDLLKQTVTAYPNGSGPLNAVARELMARPWLVAADGAASLGAAGAFALWAARRAARGDNPKAALIAAVALGASGSAELVMASIYSKLKDVNFVQDPAPQAPSLMEELRAQVEGTDTAKISPPEPKVVRTAKQVGQRVSDAARQRLKKFFGKE</sequence>
<dbReference type="Proteomes" id="UP001500187">
    <property type="component" value="Unassembled WGS sequence"/>
</dbReference>
<protein>
    <submittedName>
        <fullName evidence="2">Uncharacterized protein</fullName>
    </submittedName>
</protein>
<dbReference type="EMBL" id="BAABKP010000001">
    <property type="protein sequence ID" value="GAA4792203.1"/>
    <property type="molecule type" value="Genomic_DNA"/>
</dbReference>
<proteinExistence type="predicted"/>
<feature type="compositionally biased region" description="Basic and acidic residues" evidence="1">
    <location>
        <begin position="102"/>
        <end position="112"/>
    </location>
</feature>
<evidence type="ECO:0000313" key="2">
    <source>
        <dbReference type="EMBL" id="GAA4792203.1"/>
    </source>
</evidence>
<name>A0ABP9BB76_9MICC</name>
<comment type="caution">
    <text evidence="2">The sequence shown here is derived from an EMBL/GenBank/DDBJ whole genome shotgun (WGS) entry which is preliminary data.</text>
</comment>
<keyword evidence="3" id="KW-1185">Reference proteome</keyword>
<accession>A0ABP9BB76</accession>
<gene>
    <name evidence="2" type="ORF">GCM10023352_08320</name>
</gene>
<evidence type="ECO:0000256" key="1">
    <source>
        <dbReference type="SAM" id="MobiDB-lite"/>
    </source>
</evidence>
<reference evidence="3" key="1">
    <citation type="journal article" date="2019" name="Int. J. Syst. Evol. Microbiol.">
        <title>The Global Catalogue of Microorganisms (GCM) 10K type strain sequencing project: providing services to taxonomists for standard genome sequencing and annotation.</title>
        <authorList>
            <consortium name="The Broad Institute Genomics Platform"/>
            <consortium name="The Broad Institute Genome Sequencing Center for Infectious Disease"/>
            <person name="Wu L."/>
            <person name="Ma J."/>
        </authorList>
    </citation>
    <scope>NUCLEOTIDE SEQUENCE [LARGE SCALE GENOMIC DNA]</scope>
    <source>
        <strain evidence="3">JCM 18541</strain>
    </source>
</reference>
<dbReference type="RefSeq" id="WP_345444997.1">
    <property type="nucleotide sequence ID" value="NZ_BAABKP010000001.1"/>
</dbReference>
<organism evidence="2 3">
    <name type="scientific">Rothia endophytica</name>
    <dbReference type="NCBI Taxonomy" id="1324766"/>
    <lineage>
        <taxon>Bacteria</taxon>
        <taxon>Bacillati</taxon>
        <taxon>Actinomycetota</taxon>
        <taxon>Actinomycetes</taxon>
        <taxon>Micrococcales</taxon>
        <taxon>Micrococcaceae</taxon>
        <taxon>Rothia</taxon>
    </lineage>
</organism>